<gene>
    <name evidence="1" type="ORF">CIMG_13735</name>
</gene>
<dbReference type="KEGG" id="cim:CIMG_13735"/>
<dbReference type="InParanoid" id="A0A0D8JZ53"/>
<protein>
    <submittedName>
        <fullName evidence="1">DASH complex subunit DAD3</fullName>
    </submittedName>
</protein>
<proteinExistence type="predicted"/>
<sequence length="124" mass="13625">MMYALCWQVYWYCTGYMRLLRDCEESRVLQDSAPVSAARSAEVPAAAARPLCGIGKPLGSSDQFLFSSSIRCAFSRSAETLLLAESAFPFLQLTRSPCVRCQCTGGAAVAKVRSSEKRLSQKQK</sequence>
<accession>A0A0D8JZ53</accession>
<evidence type="ECO:0000313" key="1">
    <source>
        <dbReference type="EMBL" id="KJF61548.1"/>
    </source>
</evidence>
<dbReference type="GeneID" id="24165362"/>
<dbReference type="VEuPathDB" id="FungiDB:CIMG_13735"/>
<name>A0A0D8JZ53_COCIM</name>
<reference evidence="2" key="2">
    <citation type="journal article" date="2010" name="Genome Res.">
        <title>Population genomic sequencing of Coccidioides fungi reveals recent hybridization and transposon control.</title>
        <authorList>
            <person name="Neafsey D.E."/>
            <person name="Barker B.M."/>
            <person name="Sharpton T.J."/>
            <person name="Stajich J.E."/>
            <person name="Park D.J."/>
            <person name="Whiston E."/>
            <person name="Hung C.-Y."/>
            <person name="McMahan C."/>
            <person name="White J."/>
            <person name="Sykes S."/>
            <person name="Heiman D."/>
            <person name="Young S."/>
            <person name="Zeng Q."/>
            <person name="Abouelleil A."/>
            <person name="Aftuck L."/>
            <person name="Bessette D."/>
            <person name="Brown A."/>
            <person name="FitzGerald M."/>
            <person name="Lui A."/>
            <person name="Macdonald J.P."/>
            <person name="Priest M."/>
            <person name="Orbach M.J."/>
            <person name="Galgiani J.N."/>
            <person name="Kirkland T.N."/>
            <person name="Cole G.T."/>
            <person name="Birren B.W."/>
            <person name="Henn M.R."/>
            <person name="Taylor J.W."/>
            <person name="Rounsley S.D."/>
        </authorList>
    </citation>
    <scope>GENOME REANNOTATION</scope>
    <source>
        <strain evidence="2">RS</strain>
    </source>
</reference>
<organism evidence="1 2">
    <name type="scientific">Coccidioides immitis (strain RS)</name>
    <name type="common">Valley fever fungus</name>
    <dbReference type="NCBI Taxonomy" id="246410"/>
    <lineage>
        <taxon>Eukaryota</taxon>
        <taxon>Fungi</taxon>
        <taxon>Dikarya</taxon>
        <taxon>Ascomycota</taxon>
        <taxon>Pezizomycotina</taxon>
        <taxon>Eurotiomycetes</taxon>
        <taxon>Eurotiomycetidae</taxon>
        <taxon>Onygenales</taxon>
        <taxon>Onygenaceae</taxon>
        <taxon>Coccidioides</taxon>
    </lineage>
</organism>
<dbReference type="EMBL" id="GG704916">
    <property type="protein sequence ID" value="KJF61548.1"/>
    <property type="molecule type" value="Genomic_DNA"/>
</dbReference>
<keyword evidence="2" id="KW-1185">Reference proteome</keyword>
<evidence type="ECO:0000313" key="2">
    <source>
        <dbReference type="Proteomes" id="UP000001261"/>
    </source>
</evidence>
<dbReference type="Proteomes" id="UP000001261">
    <property type="component" value="Unassembled WGS sequence"/>
</dbReference>
<reference evidence="2" key="1">
    <citation type="journal article" date="2009" name="Genome Res.">
        <title>Comparative genomic analyses of the human fungal pathogens Coccidioides and their relatives.</title>
        <authorList>
            <person name="Sharpton T.J."/>
            <person name="Stajich J.E."/>
            <person name="Rounsley S.D."/>
            <person name="Gardner M.J."/>
            <person name="Wortman J.R."/>
            <person name="Jordar V.S."/>
            <person name="Maiti R."/>
            <person name="Kodira C.D."/>
            <person name="Neafsey D.E."/>
            <person name="Zeng Q."/>
            <person name="Hung C.-Y."/>
            <person name="McMahan C."/>
            <person name="Muszewska A."/>
            <person name="Grynberg M."/>
            <person name="Mandel M.A."/>
            <person name="Kellner E.M."/>
            <person name="Barker B.M."/>
            <person name="Galgiani J.N."/>
            <person name="Orbach M.J."/>
            <person name="Kirkland T.N."/>
            <person name="Cole G.T."/>
            <person name="Henn M.R."/>
            <person name="Birren B.W."/>
            <person name="Taylor J.W."/>
        </authorList>
    </citation>
    <scope>NUCLEOTIDE SEQUENCE [LARGE SCALE GENOMIC DNA]</scope>
    <source>
        <strain evidence="2">RS</strain>
    </source>
</reference>
<dbReference type="AlphaFoldDB" id="A0A0D8JZ53"/>
<dbReference type="RefSeq" id="XP_004446392.1">
    <property type="nucleotide sequence ID" value="XM_004446335.1"/>
</dbReference>